<keyword evidence="2" id="KW-0032">Aminotransferase</keyword>
<organism evidence="2">
    <name type="scientific">Rhizophora mucronata</name>
    <name type="common">Asiatic mangrove</name>
    <dbReference type="NCBI Taxonomy" id="61149"/>
    <lineage>
        <taxon>Eukaryota</taxon>
        <taxon>Viridiplantae</taxon>
        <taxon>Streptophyta</taxon>
        <taxon>Embryophyta</taxon>
        <taxon>Tracheophyta</taxon>
        <taxon>Spermatophyta</taxon>
        <taxon>Magnoliopsida</taxon>
        <taxon>eudicotyledons</taxon>
        <taxon>Gunneridae</taxon>
        <taxon>Pentapetalae</taxon>
        <taxon>rosids</taxon>
        <taxon>fabids</taxon>
        <taxon>Malpighiales</taxon>
        <taxon>Rhizophoraceae</taxon>
        <taxon>Rhizophora</taxon>
    </lineage>
</organism>
<evidence type="ECO:0000313" key="2">
    <source>
        <dbReference type="EMBL" id="MBX59589.1"/>
    </source>
</evidence>
<dbReference type="EMBL" id="GGEC01079105">
    <property type="protein sequence ID" value="MBX59589.1"/>
    <property type="molecule type" value="Transcribed_RNA"/>
</dbReference>
<accession>A0A2P2PY64</accession>
<protein>
    <submittedName>
        <fullName evidence="2">Phosphoserine aminotransferase</fullName>
    </submittedName>
</protein>
<reference evidence="2" key="1">
    <citation type="submission" date="2018-02" db="EMBL/GenBank/DDBJ databases">
        <title>Rhizophora mucronata_Transcriptome.</title>
        <authorList>
            <person name="Meera S.P."/>
            <person name="Sreeshan A."/>
            <person name="Augustine A."/>
        </authorList>
    </citation>
    <scope>NUCLEOTIDE SEQUENCE</scope>
    <source>
        <tissue evidence="2">Leaf</tissue>
    </source>
</reference>
<proteinExistence type="predicted"/>
<feature type="compositionally biased region" description="Basic and acidic residues" evidence="1">
    <location>
        <begin position="1"/>
        <end position="15"/>
    </location>
</feature>
<dbReference type="GO" id="GO:0008483">
    <property type="term" value="F:transaminase activity"/>
    <property type="evidence" value="ECO:0007669"/>
    <property type="project" value="UniProtKB-KW"/>
</dbReference>
<name>A0A2P2PY64_RHIMU</name>
<evidence type="ECO:0000256" key="1">
    <source>
        <dbReference type="SAM" id="MobiDB-lite"/>
    </source>
</evidence>
<keyword evidence="2" id="KW-0808">Transferase</keyword>
<sequence length="60" mass="7184">MESEHTHCESIEMKQRQQKGQKCYMGREEDPRRSTKNWKVKLGSDQLNITQYRHDSSTMP</sequence>
<dbReference type="AlphaFoldDB" id="A0A2P2PY64"/>
<feature type="region of interest" description="Disordered" evidence="1">
    <location>
        <begin position="1"/>
        <end position="42"/>
    </location>
</feature>